<evidence type="ECO:0000313" key="2">
    <source>
        <dbReference type="EMBL" id="KAK3801942.1"/>
    </source>
</evidence>
<proteinExistence type="predicted"/>
<name>A0AAE1BB21_9GAST</name>
<dbReference type="Proteomes" id="UP001283361">
    <property type="component" value="Unassembled WGS sequence"/>
</dbReference>
<accession>A0AAE1BB21</accession>
<feature type="region of interest" description="Disordered" evidence="1">
    <location>
        <begin position="1"/>
        <end position="20"/>
    </location>
</feature>
<feature type="region of interest" description="Disordered" evidence="1">
    <location>
        <begin position="71"/>
        <end position="91"/>
    </location>
</feature>
<protein>
    <submittedName>
        <fullName evidence="2">Uncharacterized protein</fullName>
    </submittedName>
</protein>
<sequence>MTPGSESMSGSGSCQADNHHLHATVPSPTIRSMEWVALMFVHNGPESTYRMGSARPTDPYSHLQNQDKENKYGQDLSSTKHQQNETDEAEKDDFYDRLLRITQEPTATKHFRLQVMGALHAKIGGDNTVRFEEIMRTARFTERQWREILANLCATSSLVIGGSLFQHKRIYKATWVSPDHLTENQIDQVSVSKSSLGEASMMFKGQTRSGHYEKAFDSVDTEKASGGCLRLYGVPEKTTNSIRNSYEGMTIVELSMETRLQTRSRSKWLGKDQRQELRQQTRQNASRARDPSETIGMEFGTRPETRLQARAGLSGTHKERGGGKS</sequence>
<evidence type="ECO:0000313" key="3">
    <source>
        <dbReference type="Proteomes" id="UP001283361"/>
    </source>
</evidence>
<reference evidence="2" key="1">
    <citation type="journal article" date="2023" name="G3 (Bethesda)">
        <title>A reference genome for the long-term kleptoplast-retaining sea slug Elysia crispata morphotype clarki.</title>
        <authorList>
            <person name="Eastman K.E."/>
            <person name="Pendleton A.L."/>
            <person name="Shaikh M.A."/>
            <person name="Suttiyut T."/>
            <person name="Ogas R."/>
            <person name="Tomko P."/>
            <person name="Gavelis G."/>
            <person name="Widhalm J.R."/>
            <person name="Wisecaver J.H."/>
        </authorList>
    </citation>
    <scope>NUCLEOTIDE SEQUENCE</scope>
    <source>
        <strain evidence="2">ECLA1</strain>
    </source>
</reference>
<evidence type="ECO:0000256" key="1">
    <source>
        <dbReference type="SAM" id="MobiDB-lite"/>
    </source>
</evidence>
<dbReference type="EMBL" id="JAWDGP010000270">
    <property type="protein sequence ID" value="KAK3801942.1"/>
    <property type="molecule type" value="Genomic_DNA"/>
</dbReference>
<feature type="compositionally biased region" description="Polar residues" evidence="1">
    <location>
        <begin position="1"/>
        <end position="16"/>
    </location>
</feature>
<feature type="region of interest" description="Disordered" evidence="1">
    <location>
        <begin position="263"/>
        <end position="325"/>
    </location>
</feature>
<comment type="caution">
    <text evidence="2">The sequence shown here is derived from an EMBL/GenBank/DDBJ whole genome shotgun (WGS) entry which is preliminary data.</text>
</comment>
<gene>
    <name evidence="2" type="ORF">RRG08_010732</name>
</gene>
<keyword evidence="3" id="KW-1185">Reference proteome</keyword>
<feature type="compositionally biased region" description="Basic and acidic residues" evidence="1">
    <location>
        <begin position="269"/>
        <end position="279"/>
    </location>
</feature>
<organism evidence="2 3">
    <name type="scientific">Elysia crispata</name>
    <name type="common">lettuce slug</name>
    <dbReference type="NCBI Taxonomy" id="231223"/>
    <lineage>
        <taxon>Eukaryota</taxon>
        <taxon>Metazoa</taxon>
        <taxon>Spiralia</taxon>
        <taxon>Lophotrochozoa</taxon>
        <taxon>Mollusca</taxon>
        <taxon>Gastropoda</taxon>
        <taxon>Heterobranchia</taxon>
        <taxon>Euthyneura</taxon>
        <taxon>Panpulmonata</taxon>
        <taxon>Sacoglossa</taxon>
        <taxon>Placobranchoidea</taxon>
        <taxon>Plakobranchidae</taxon>
        <taxon>Elysia</taxon>
    </lineage>
</organism>
<dbReference type="AlphaFoldDB" id="A0AAE1BB21"/>
<feature type="compositionally biased region" description="Basic and acidic residues" evidence="1">
    <location>
        <begin position="316"/>
        <end position="325"/>
    </location>
</feature>